<dbReference type="GO" id="GO:0007635">
    <property type="term" value="P:chemosensory behavior"/>
    <property type="evidence" value="ECO:0007669"/>
    <property type="project" value="TreeGrafter"/>
</dbReference>
<evidence type="ECO:0000256" key="4">
    <source>
        <dbReference type="ARBA" id="ARBA00022989"/>
    </source>
</evidence>
<evidence type="ECO:0000256" key="5">
    <source>
        <dbReference type="ARBA" id="ARBA00023136"/>
    </source>
</evidence>
<feature type="transmembrane region" description="Helical" evidence="8">
    <location>
        <begin position="316"/>
        <end position="335"/>
    </location>
</feature>
<reference evidence="9" key="1">
    <citation type="journal article" date="2023" name="G3 (Bethesda)">
        <title>Whole genome assemblies of Zophobas morio and Tenebrio molitor.</title>
        <authorList>
            <person name="Kaur S."/>
            <person name="Stinson S.A."/>
            <person name="diCenzo G.C."/>
        </authorList>
    </citation>
    <scope>NUCLEOTIDE SEQUENCE</scope>
    <source>
        <strain evidence="9">QUZm001</strain>
    </source>
</reference>
<evidence type="ECO:0000256" key="7">
    <source>
        <dbReference type="ARBA" id="ARBA00023224"/>
    </source>
</evidence>
<dbReference type="Pfam" id="PF08395">
    <property type="entry name" value="7tm_7"/>
    <property type="match status" value="1"/>
</dbReference>
<dbReference type="GO" id="GO:0030425">
    <property type="term" value="C:dendrite"/>
    <property type="evidence" value="ECO:0007669"/>
    <property type="project" value="TreeGrafter"/>
</dbReference>
<evidence type="ECO:0000256" key="8">
    <source>
        <dbReference type="RuleBase" id="RU363108"/>
    </source>
</evidence>
<evidence type="ECO:0000313" key="10">
    <source>
        <dbReference type="Proteomes" id="UP001168821"/>
    </source>
</evidence>
<comment type="function">
    <text evidence="8">Gustatory receptor which mediates acceptance or avoidance behavior, depending on its substrates.</text>
</comment>
<dbReference type="Proteomes" id="UP001168821">
    <property type="component" value="Unassembled WGS sequence"/>
</dbReference>
<dbReference type="GO" id="GO:0050909">
    <property type="term" value="P:sensory perception of taste"/>
    <property type="evidence" value="ECO:0007669"/>
    <property type="project" value="InterPro"/>
</dbReference>
<evidence type="ECO:0000256" key="3">
    <source>
        <dbReference type="ARBA" id="ARBA00022692"/>
    </source>
</evidence>
<dbReference type="GO" id="GO:0030424">
    <property type="term" value="C:axon"/>
    <property type="evidence" value="ECO:0007669"/>
    <property type="project" value="TreeGrafter"/>
</dbReference>
<keyword evidence="6 8" id="KW-0675">Receptor</keyword>
<feature type="transmembrane region" description="Helical" evidence="8">
    <location>
        <begin position="25"/>
        <end position="45"/>
    </location>
</feature>
<dbReference type="PANTHER" id="PTHR21143">
    <property type="entry name" value="INVERTEBRATE GUSTATORY RECEPTOR"/>
    <property type="match status" value="1"/>
</dbReference>
<organism evidence="9 10">
    <name type="scientific">Zophobas morio</name>
    <dbReference type="NCBI Taxonomy" id="2755281"/>
    <lineage>
        <taxon>Eukaryota</taxon>
        <taxon>Metazoa</taxon>
        <taxon>Ecdysozoa</taxon>
        <taxon>Arthropoda</taxon>
        <taxon>Hexapoda</taxon>
        <taxon>Insecta</taxon>
        <taxon>Pterygota</taxon>
        <taxon>Neoptera</taxon>
        <taxon>Endopterygota</taxon>
        <taxon>Coleoptera</taxon>
        <taxon>Polyphaga</taxon>
        <taxon>Cucujiformia</taxon>
        <taxon>Tenebrionidae</taxon>
        <taxon>Zophobas</taxon>
    </lineage>
</organism>
<dbReference type="GO" id="GO:0005886">
    <property type="term" value="C:plasma membrane"/>
    <property type="evidence" value="ECO:0007669"/>
    <property type="project" value="UniProtKB-SubCell"/>
</dbReference>
<feature type="transmembrane region" description="Helical" evidence="8">
    <location>
        <begin position="107"/>
        <end position="127"/>
    </location>
</feature>
<feature type="transmembrane region" description="Helical" evidence="8">
    <location>
        <begin position="205"/>
        <end position="224"/>
    </location>
</feature>
<name>A0AA38M487_9CUCU</name>
<dbReference type="GO" id="GO:0007165">
    <property type="term" value="P:signal transduction"/>
    <property type="evidence" value="ECO:0007669"/>
    <property type="project" value="UniProtKB-KW"/>
</dbReference>
<evidence type="ECO:0000256" key="1">
    <source>
        <dbReference type="ARBA" id="ARBA00004651"/>
    </source>
</evidence>
<sequence>MELLEMVLYMGNLLATTPTKPPGKIYPSVVLTFFVVNVTAATIFKESDYMSMIHVKLVIAVLMDSTLFFFNLIVIIIPAFWKRKEWSKLVKILTILRSLQDKKSSPVYFILTQIIFWAITLYDTYAWTMIMEFEFLKQYGVEILQSFLLFHHQCLLHVAINIVLEGYKDVITKFYTIELLNKESAKIIKHKLGLLQVCVRLFSEVFGWPFLLIIVYTSLQMLNYFDDSFENGFLYDENEYDEVIISNVCFLIITVGYTVFLIWLWDSVLAEVDKIQHFCRNVTDELKTNYFVIISNDIVNNCPKLSVADFFYVDRALIFNMFSVTFTFLIVMIQFKERANLSSYEYLNQ</sequence>
<comment type="subcellular location">
    <subcellularLocation>
        <location evidence="1 8">Cell membrane</location>
        <topology evidence="1 8">Multi-pass membrane protein</topology>
    </subcellularLocation>
</comment>
<keyword evidence="2 8" id="KW-1003">Cell membrane</keyword>
<keyword evidence="10" id="KW-1185">Reference proteome</keyword>
<comment type="similarity">
    <text evidence="8">Belongs to the insect chemoreceptor superfamily. Gustatory receptor (GR) family.</text>
</comment>
<comment type="caution">
    <text evidence="8">Lacks conserved residue(s) required for the propagation of feature annotation.</text>
</comment>
<evidence type="ECO:0000313" key="9">
    <source>
        <dbReference type="EMBL" id="KAJ3642294.1"/>
    </source>
</evidence>
<keyword evidence="4 8" id="KW-1133">Transmembrane helix</keyword>
<dbReference type="GO" id="GO:0043025">
    <property type="term" value="C:neuronal cell body"/>
    <property type="evidence" value="ECO:0007669"/>
    <property type="project" value="TreeGrafter"/>
</dbReference>
<comment type="caution">
    <text evidence="9">The sequence shown here is derived from an EMBL/GenBank/DDBJ whole genome shotgun (WGS) entry which is preliminary data.</text>
</comment>
<dbReference type="AlphaFoldDB" id="A0AA38M487"/>
<accession>A0AA38M487</accession>
<gene>
    <name evidence="9" type="ORF">Zmor_025094</name>
</gene>
<protein>
    <recommendedName>
        <fullName evidence="8">Gustatory receptor</fullName>
    </recommendedName>
</protein>
<dbReference type="EMBL" id="JALNTZ010000008">
    <property type="protein sequence ID" value="KAJ3642294.1"/>
    <property type="molecule type" value="Genomic_DNA"/>
</dbReference>
<dbReference type="InterPro" id="IPR013604">
    <property type="entry name" value="7TM_chemorcpt"/>
</dbReference>
<keyword evidence="5 8" id="KW-0472">Membrane</keyword>
<feature type="transmembrane region" description="Helical" evidence="8">
    <location>
        <begin position="244"/>
        <end position="265"/>
    </location>
</feature>
<dbReference type="GO" id="GO:0008049">
    <property type="term" value="P:male courtship behavior"/>
    <property type="evidence" value="ECO:0007669"/>
    <property type="project" value="TreeGrafter"/>
</dbReference>
<proteinExistence type="inferred from homology"/>
<keyword evidence="7 8" id="KW-0807">Transducer</keyword>
<keyword evidence="3 8" id="KW-0812">Transmembrane</keyword>
<feature type="transmembrane region" description="Helical" evidence="8">
    <location>
        <begin position="57"/>
        <end position="81"/>
    </location>
</feature>
<evidence type="ECO:0000256" key="2">
    <source>
        <dbReference type="ARBA" id="ARBA00022475"/>
    </source>
</evidence>
<evidence type="ECO:0000256" key="6">
    <source>
        <dbReference type="ARBA" id="ARBA00023170"/>
    </source>
</evidence>
<dbReference type="PANTHER" id="PTHR21143:SF104">
    <property type="entry name" value="GUSTATORY RECEPTOR 8A-RELATED"/>
    <property type="match status" value="1"/>
</dbReference>